<dbReference type="Proteomes" id="UP000542674">
    <property type="component" value="Unassembled WGS sequence"/>
</dbReference>
<evidence type="ECO:0000259" key="1">
    <source>
        <dbReference type="Pfam" id="PF01261"/>
    </source>
</evidence>
<dbReference type="Gene3D" id="3.20.20.150">
    <property type="entry name" value="Divalent-metal-dependent TIM barrel enzymes"/>
    <property type="match status" value="1"/>
</dbReference>
<dbReference type="AlphaFoldDB" id="A0A7W7WVG7"/>
<accession>A0A7W7WVG7</accession>
<dbReference type="SUPFAM" id="SSF51658">
    <property type="entry name" value="Xylose isomerase-like"/>
    <property type="match status" value="1"/>
</dbReference>
<dbReference type="PANTHER" id="PTHR12110">
    <property type="entry name" value="HYDROXYPYRUVATE ISOMERASE"/>
    <property type="match status" value="1"/>
</dbReference>
<dbReference type="EMBL" id="JACHJS010000001">
    <property type="protein sequence ID" value="MBB4965041.1"/>
    <property type="molecule type" value="Genomic_DNA"/>
</dbReference>
<protein>
    <submittedName>
        <fullName evidence="2">Methylmalonyl-CoA mutase cobalamin-binding subunit</fullName>
    </submittedName>
</protein>
<dbReference type="RefSeq" id="WP_184668401.1">
    <property type="nucleotide sequence ID" value="NZ_BAABAI010000013.1"/>
</dbReference>
<evidence type="ECO:0000313" key="2">
    <source>
        <dbReference type="EMBL" id="MBB4965041.1"/>
    </source>
</evidence>
<feature type="domain" description="Xylose isomerase-like TIM barrel" evidence="1">
    <location>
        <begin position="21"/>
        <end position="152"/>
    </location>
</feature>
<proteinExistence type="predicted"/>
<dbReference type="PANTHER" id="PTHR12110:SF41">
    <property type="entry name" value="INOSOSE DEHYDRATASE"/>
    <property type="match status" value="1"/>
</dbReference>
<dbReference type="Pfam" id="PF01261">
    <property type="entry name" value="AP_endonuc_2"/>
    <property type="match status" value="1"/>
</dbReference>
<dbReference type="InterPro" id="IPR036237">
    <property type="entry name" value="Xyl_isomerase-like_sf"/>
</dbReference>
<comment type="caution">
    <text evidence="2">The sequence shown here is derived from an EMBL/GenBank/DDBJ whole genome shotgun (WGS) entry which is preliminary data.</text>
</comment>
<keyword evidence="3" id="KW-1185">Reference proteome</keyword>
<dbReference type="InterPro" id="IPR050312">
    <property type="entry name" value="IolE/XylAMocC-like"/>
</dbReference>
<gene>
    <name evidence="2" type="ORF">F4559_002400</name>
</gene>
<dbReference type="InterPro" id="IPR013022">
    <property type="entry name" value="Xyl_isomerase-like_TIM-brl"/>
</dbReference>
<reference evidence="2 3" key="1">
    <citation type="submission" date="2020-08" db="EMBL/GenBank/DDBJ databases">
        <title>Sequencing the genomes of 1000 actinobacteria strains.</title>
        <authorList>
            <person name="Klenk H.-P."/>
        </authorList>
    </citation>
    <scope>NUCLEOTIDE SEQUENCE [LARGE SCALE GENOMIC DNA]</scope>
    <source>
        <strain evidence="2 3">DSM 45084</strain>
    </source>
</reference>
<evidence type="ECO:0000313" key="3">
    <source>
        <dbReference type="Proteomes" id="UP000542674"/>
    </source>
</evidence>
<sequence>MINPGVASVTFRGRPVGEVAALAADAGLSLVEWAGDVHVPAGDLYAAVRAAEATRAHGLAVGTYGSYYKAGQGEDVTPVLDSAQELGAPRVRVWGGVKGSADTTPAERAAVTDDLRRCVDLAAERGLAVLVEHHVESLTDTLDSARRLLADVPALVPHWQPRESPDVEECLAEVRALRPVSVHAFSWGDDGFTERLPLGAREDLWRPLLSGYEGDVLLEFVPDDSPEAFRRDAATLLAWSEDAR</sequence>
<organism evidence="2 3">
    <name type="scientific">Saccharothrix violaceirubra</name>
    <dbReference type="NCBI Taxonomy" id="413306"/>
    <lineage>
        <taxon>Bacteria</taxon>
        <taxon>Bacillati</taxon>
        <taxon>Actinomycetota</taxon>
        <taxon>Actinomycetes</taxon>
        <taxon>Pseudonocardiales</taxon>
        <taxon>Pseudonocardiaceae</taxon>
        <taxon>Saccharothrix</taxon>
    </lineage>
</organism>
<name>A0A7W7WVG7_9PSEU</name>